<dbReference type="Pfam" id="PF26109">
    <property type="entry name" value="WHD_BrxR"/>
    <property type="match status" value="1"/>
</dbReference>
<dbReference type="InterPro" id="IPR059020">
    <property type="entry name" value="CapW_CTD"/>
</dbReference>
<dbReference type="EMBL" id="ALAB01000031">
    <property type="protein sequence ID" value="EJI84558.1"/>
    <property type="molecule type" value="Genomic_DNA"/>
</dbReference>
<dbReference type="Pfam" id="PF13280">
    <property type="entry name" value="WYL"/>
    <property type="match status" value="1"/>
</dbReference>
<dbReference type="AlphaFoldDB" id="J1Q0L2"/>
<gene>
    <name evidence="4" type="ORF">AEST_25910</name>
</gene>
<feature type="domain" description="DNA-binding transcriptional repressor CapW C-terminal dimerisation" evidence="2">
    <location>
        <begin position="235"/>
        <end position="304"/>
    </location>
</feature>
<proteinExistence type="predicted"/>
<dbReference type="PANTHER" id="PTHR34580">
    <property type="match status" value="1"/>
</dbReference>
<dbReference type="PROSITE" id="PS52050">
    <property type="entry name" value="WYL"/>
    <property type="match status" value="1"/>
</dbReference>
<dbReference type="RefSeq" id="WP_008609546.1">
    <property type="nucleotide sequence ID" value="NZ_ALAB01000031.1"/>
</dbReference>
<evidence type="ECO:0000259" key="3">
    <source>
        <dbReference type="Pfam" id="PF26109"/>
    </source>
</evidence>
<dbReference type="Proteomes" id="UP000012043">
    <property type="component" value="Unassembled WGS sequence"/>
</dbReference>
<dbReference type="PIRSF" id="PIRSF015558">
    <property type="entry name" value="Txn_reg_DeoR_prd"/>
    <property type="match status" value="1"/>
</dbReference>
<dbReference type="InterPro" id="IPR026881">
    <property type="entry name" value="WYL_dom"/>
</dbReference>
<protein>
    <submittedName>
        <fullName evidence="4">Uncharacterized protein</fullName>
    </submittedName>
</protein>
<accession>J1Q0L2</accession>
<evidence type="ECO:0000259" key="1">
    <source>
        <dbReference type="Pfam" id="PF13280"/>
    </source>
</evidence>
<evidence type="ECO:0000313" key="4">
    <source>
        <dbReference type="EMBL" id="EJI84558.1"/>
    </source>
</evidence>
<dbReference type="InterPro" id="IPR059019">
    <property type="entry name" value="WHD_CapW"/>
</dbReference>
<feature type="domain" description="DNA-binding transcriptional repressor CapW winged helix-turn-helix" evidence="3">
    <location>
        <begin position="34"/>
        <end position="115"/>
    </location>
</feature>
<keyword evidence="5" id="KW-1185">Reference proteome</keyword>
<dbReference type="InterPro" id="IPR016634">
    <property type="entry name" value="CapW-like"/>
</dbReference>
<evidence type="ECO:0000313" key="5">
    <source>
        <dbReference type="Proteomes" id="UP000012043"/>
    </source>
</evidence>
<name>J1Q0L2_9ALTE</name>
<dbReference type="InterPro" id="IPR051534">
    <property type="entry name" value="CBASS_pafABC_assoc_protein"/>
</dbReference>
<evidence type="ECO:0000259" key="2">
    <source>
        <dbReference type="Pfam" id="PF26107"/>
    </source>
</evidence>
<dbReference type="PANTHER" id="PTHR34580:SF3">
    <property type="entry name" value="PROTEIN PAFB"/>
    <property type="match status" value="1"/>
</dbReference>
<dbReference type="Pfam" id="PF26107">
    <property type="entry name" value="BrxR_CTD"/>
    <property type="match status" value="1"/>
</dbReference>
<dbReference type="PATRIC" id="fig|1197174.4.peg.2532"/>
<feature type="domain" description="WYL" evidence="1">
    <location>
        <begin position="148"/>
        <end position="214"/>
    </location>
</feature>
<reference evidence="4 5" key="1">
    <citation type="journal article" date="2012" name="J. Bacteriol.">
        <title>Genome Sequence of Pectin-Degrading Alishewanella aestuarii Strain B11T, Isolated from Tidal Flat Sediment.</title>
        <authorList>
            <person name="Jung J."/>
            <person name="Choi S."/>
            <person name="Chun J."/>
            <person name="Park W."/>
        </authorList>
    </citation>
    <scope>NUCLEOTIDE SEQUENCE [LARGE SCALE GENOMIC DNA]</scope>
    <source>
        <strain evidence="4 5">B11</strain>
    </source>
</reference>
<organism evidence="4 5">
    <name type="scientific">Alishewanella aestuarii B11</name>
    <dbReference type="NCBI Taxonomy" id="1197174"/>
    <lineage>
        <taxon>Bacteria</taxon>
        <taxon>Pseudomonadati</taxon>
        <taxon>Pseudomonadota</taxon>
        <taxon>Gammaproteobacteria</taxon>
        <taxon>Alteromonadales</taxon>
        <taxon>Alteromonadaceae</taxon>
        <taxon>Alishewanella</taxon>
    </lineage>
</organism>
<sequence>MQNSQPQQSLSTDNNSLDDCGGLVASGWPLRWELLMRYRLIEIVALWEGRLTTKHLCNSFGIARQQASKDINAYLRDIAPDNLVYDSKLKGYKPAACFTPKVTSGLADEYLHALASTKDFAHTFSQLDLGFAHTEMLTPPLRHVNPDILRALVQAARDGKKIDMGYVSLTSPDEESRIIAPHTLVCTPLRWHVRAYCEKNRDFRDFVLSRFRGINGIEGDAEMTKEQDERWNTTIDIVLVPDSRLTDYQKAIIAEDYNMQHGKRVFSVRSALVPYAVQALNLDLAKIEARPEAQQIMVANLDEVKRHAF</sequence>
<comment type="caution">
    <text evidence="4">The sequence shown here is derived from an EMBL/GenBank/DDBJ whole genome shotgun (WGS) entry which is preliminary data.</text>
</comment>